<dbReference type="EC" id="2.1.1.-" evidence="9"/>
<evidence type="ECO:0000256" key="5">
    <source>
        <dbReference type="ARBA" id="ARBA00022679"/>
    </source>
</evidence>
<evidence type="ECO:0000256" key="3">
    <source>
        <dbReference type="ARBA" id="ARBA00022552"/>
    </source>
</evidence>
<evidence type="ECO:0000256" key="7">
    <source>
        <dbReference type="ARBA" id="ARBA00023242"/>
    </source>
</evidence>
<evidence type="ECO:0000256" key="8">
    <source>
        <dbReference type="ARBA" id="ARBA00076672"/>
    </source>
</evidence>
<comment type="function">
    <text evidence="9">S-adenosyl-L-methionine-dependent methyltransferase that specifically methylates the N(1) position of adenine in helix 25.1 in 25S rRNA. Required both for ribosomal 40S and 60S subunits biogenesis. Required for efficient pre-rRNA cleavage at site A2.</text>
</comment>
<evidence type="ECO:0000256" key="6">
    <source>
        <dbReference type="ARBA" id="ARBA00022691"/>
    </source>
</evidence>
<proteinExistence type="inferred from homology"/>
<dbReference type="GO" id="GO:0005730">
    <property type="term" value="C:nucleolus"/>
    <property type="evidence" value="ECO:0007669"/>
    <property type="project" value="UniProtKB-SubCell"/>
</dbReference>
<dbReference type="Gene3D" id="3.40.50.150">
    <property type="entry name" value="Vaccinia Virus protein VP39"/>
    <property type="match status" value="1"/>
</dbReference>
<comment type="subcellular location">
    <subcellularLocation>
        <location evidence="1 9">Nucleus</location>
        <location evidence="1 9">Nucleolus</location>
    </subcellularLocation>
</comment>
<evidence type="ECO:0000256" key="9">
    <source>
        <dbReference type="RuleBase" id="RU365074"/>
    </source>
</evidence>
<comment type="similarity">
    <text evidence="2 9">Belongs to the methyltransferase superfamily. RRP8 family.</text>
</comment>
<dbReference type="OrthoDB" id="10258825at2759"/>
<dbReference type="SUPFAM" id="SSF53335">
    <property type="entry name" value="S-adenosyl-L-methionine-dependent methyltransferases"/>
    <property type="match status" value="1"/>
</dbReference>
<keyword evidence="6 9" id="KW-0949">S-adenosyl-L-methionine</keyword>
<sequence length="533" mass="58707">MFAVPGWAVDSTSLVPENPAPASDAHLSPTVFTSVSKKRKNAFPDLIQASKVSGTELEKLWNQRAGAKPVTAEQGHGRQGHGHQQGERNKAGGDTVSATEKKRRRKESKDKTRPTSNAQQRPVQDGQPRKAEHVDRSNSDGDAETASSRPFPRDNIPKALPPVPPLPAKLTPLQAKMRSKLTSARFRHLNETLYTTSSSAAMDLFTNSPDLFAEYHAGFSQQVKDSWPVNPVDRYISAIKTRGQIPTAFNESIKQQSTKDSKISLQSSPLPRRRGLCAIADLGCGDAPLARGCQSAIKALKLKFHNFDLHTANTLVTKADISSLPLRDGEVDIAVFCLSLMGTNWINFVEEAWRILRGDGKGECWVSEVKSRFGRAKRQPGQSVENSVGKKRRKQQLKKKAGANGAEESDDEVREELFAEDSTTTETIGEETDISAFVRVLARRGFLLREESVDKSNKMFVSMVFVKSGVPTAGKYKGLKWNGREYQNVEEMKQKGRGRAGAGRVGAGHEANVMEITVEEEAKVLKPCVYKTR</sequence>
<evidence type="ECO:0000256" key="2">
    <source>
        <dbReference type="ARBA" id="ARBA00006301"/>
    </source>
</evidence>
<organism evidence="11 12">
    <name type="scientific">Cladophialophora immunda</name>
    <dbReference type="NCBI Taxonomy" id="569365"/>
    <lineage>
        <taxon>Eukaryota</taxon>
        <taxon>Fungi</taxon>
        <taxon>Dikarya</taxon>
        <taxon>Ascomycota</taxon>
        <taxon>Pezizomycotina</taxon>
        <taxon>Eurotiomycetes</taxon>
        <taxon>Chaetothyriomycetidae</taxon>
        <taxon>Chaetothyriales</taxon>
        <taxon>Herpotrichiellaceae</taxon>
        <taxon>Cladophialophora</taxon>
    </lineage>
</organism>
<keyword evidence="7 9" id="KW-0539">Nucleus</keyword>
<dbReference type="EMBL" id="KN847041">
    <property type="protein sequence ID" value="KIW32925.1"/>
    <property type="molecule type" value="Genomic_DNA"/>
</dbReference>
<evidence type="ECO:0000313" key="11">
    <source>
        <dbReference type="EMBL" id="KIW32925.1"/>
    </source>
</evidence>
<dbReference type="AlphaFoldDB" id="A0A0D2CSJ7"/>
<dbReference type="Gene3D" id="1.10.10.2150">
    <property type="entry name" value="Ribosomal RNA-processing protein 8, N-terminal domain"/>
    <property type="match status" value="1"/>
</dbReference>
<evidence type="ECO:0000256" key="1">
    <source>
        <dbReference type="ARBA" id="ARBA00004604"/>
    </source>
</evidence>
<keyword evidence="3 9" id="KW-0698">rRNA processing</keyword>
<dbReference type="PANTHER" id="PTHR12787:SF0">
    <property type="entry name" value="RIBOSOMAL RNA-PROCESSING PROTEIN 8"/>
    <property type="match status" value="1"/>
</dbReference>
<dbReference type="InterPro" id="IPR042036">
    <property type="entry name" value="RRP8_N"/>
</dbReference>
<gene>
    <name evidence="11" type="ORF">PV07_04438</name>
</gene>
<keyword evidence="4 9" id="KW-0489">Methyltransferase</keyword>
<dbReference type="GO" id="GO:0016433">
    <property type="term" value="F:rRNA (adenine) methyltransferase activity"/>
    <property type="evidence" value="ECO:0007669"/>
    <property type="project" value="UniProtKB-ARBA"/>
</dbReference>
<dbReference type="FunFam" id="1.10.10.2150:FF:000001">
    <property type="entry name" value="Ribosomal RNA-processing protein 8"/>
    <property type="match status" value="1"/>
</dbReference>
<dbReference type="GeneID" id="27343632"/>
<dbReference type="InterPro" id="IPR029063">
    <property type="entry name" value="SAM-dependent_MTases_sf"/>
</dbReference>
<evidence type="ECO:0000313" key="12">
    <source>
        <dbReference type="Proteomes" id="UP000054466"/>
    </source>
</evidence>
<dbReference type="STRING" id="569365.A0A0D2CSJ7"/>
<feature type="region of interest" description="Disordered" evidence="10">
    <location>
        <begin position="376"/>
        <end position="414"/>
    </location>
</feature>
<feature type="compositionally biased region" description="Basic and acidic residues" evidence="10">
    <location>
        <begin position="127"/>
        <end position="139"/>
    </location>
</feature>
<evidence type="ECO:0000256" key="10">
    <source>
        <dbReference type="SAM" id="MobiDB-lite"/>
    </source>
</evidence>
<reference evidence="11 12" key="1">
    <citation type="submission" date="2015-01" db="EMBL/GenBank/DDBJ databases">
        <title>The Genome Sequence of Cladophialophora immunda CBS83496.</title>
        <authorList>
            <consortium name="The Broad Institute Genomics Platform"/>
            <person name="Cuomo C."/>
            <person name="de Hoog S."/>
            <person name="Gorbushina A."/>
            <person name="Stielow B."/>
            <person name="Teixiera M."/>
            <person name="Abouelleil A."/>
            <person name="Chapman S.B."/>
            <person name="Priest M."/>
            <person name="Young S.K."/>
            <person name="Wortman J."/>
            <person name="Nusbaum C."/>
            <person name="Birren B."/>
        </authorList>
    </citation>
    <scope>NUCLEOTIDE SEQUENCE [LARGE SCALE GENOMIC DNA]</scope>
    <source>
        <strain evidence="11 12">CBS 83496</strain>
    </source>
</reference>
<dbReference type="PANTHER" id="PTHR12787">
    <property type="entry name" value="RIBOSOMAL RNA-PROCESSING PROTEIN 8"/>
    <property type="match status" value="1"/>
</dbReference>
<dbReference type="HOGENOM" id="CLU_027694_3_1_1"/>
<feature type="region of interest" description="Disordered" evidence="10">
    <location>
        <begin position="60"/>
        <end position="165"/>
    </location>
</feature>
<dbReference type="GO" id="GO:0042273">
    <property type="term" value="P:ribosomal large subunit biogenesis"/>
    <property type="evidence" value="ECO:0007669"/>
    <property type="project" value="TreeGrafter"/>
</dbReference>
<dbReference type="RefSeq" id="XP_016253141.1">
    <property type="nucleotide sequence ID" value="XM_016391239.1"/>
</dbReference>
<accession>A0A0D2CSJ7</accession>
<dbReference type="InterPro" id="IPR007823">
    <property type="entry name" value="RRP8"/>
</dbReference>
<name>A0A0D2CSJ7_9EURO</name>
<protein>
    <recommendedName>
        <fullName evidence="8 9">Ribosomal RNA-processing protein 8</fullName>
        <ecNumber evidence="9">2.1.1.-</ecNumber>
    </recommendedName>
</protein>
<feature type="compositionally biased region" description="Basic residues" evidence="10">
    <location>
        <begin position="389"/>
        <end position="401"/>
    </location>
</feature>
<keyword evidence="5 9" id="KW-0808">Transferase</keyword>
<keyword evidence="12" id="KW-1185">Reference proteome</keyword>
<evidence type="ECO:0000256" key="4">
    <source>
        <dbReference type="ARBA" id="ARBA00022603"/>
    </source>
</evidence>
<dbReference type="VEuPathDB" id="FungiDB:PV07_04438"/>
<dbReference type="Pfam" id="PF05148">
    <property type="entry name" value="Methyltransf_8"/>
    <property type="match status" value="1"/>
</dbReference>
<dbReference type="Proteomes" id="UP000054466">
    <property type="component" value="Unassembled WGS sequence"/>
</dbReference>
<feature type="region of interest" description="Disordered" evidence="10">
    <location>
        <begin position="1"/>
        <end position="29"/>
    </location>
</feature>